<dbReference type="EMBL" id="FPAB01000001">
    <property type="protein sequence ID" value="SFS41435.1"/>
    <property type="molecule type" value="Genomic_DNA"/>
</dbReference>
<evidence type="ECO:0000313" key="5">
    <source>
        <dbReference type="Proteomes" id="UP000198873"/>
    </source>
</evidence>
<dbReference type="InterPro" id="IPR043129">
    <property type="entry name" value="ATPase_NBD"/>
</dbReference>
<comment type="similarity">
    <text evidence="1">Belongs to the NodU/CmcH family.</text>
</comment>
<keyword evidence="5" id="KW-1185">Reference proteome</keyword>
<dbReference type="Pfam" id="PF02543">
    <property type="entry name" value="Carbam_trans_N"/>
    <property type="match status" value="2"/>
</dbReference>
<dbReference type="PANTHER" id="PTHR34847:SF1">
    <property type="entry name" value="NODULATION PROTEIN U"/>
    <property type="match status" value="1"/>
</dbReference>
<protein>
    <submittedName>
        <fullName evidence="4">Predicted carbamoyl transferase, NodU family</fullName>
    </submittedName>
</protein>
<name>A0A1I6PN17_9ACTN</name>
<dbReference type="Pfam" id="PF16861">
    <property type="entry name" value="Carbam_trans_C"/>
    <property type="match status" value="1"/>
</dbReference>
<proteinExistence type="inferred from homology"/>
<evidence type="ECO:0000313" key="4">
    <source>
        <dbReference type="EMBL" id="SFS41435.1"/>
    </source>
</evidence>
<dbReference type="InterPro" id="IPR038152">
    <property type="entry name" value="Carbam_trans_C_sf"/>
</dbReference>
<evidence type="ECO:0000259" key="2">
    <source>
        <dbReference type="Pfam" id="PF02543"/>
    </source>
</evidence>
<reference evidence="5" key="1">
    <citation type="submission" date="2016-10" db="EMBL/GenBank/DDBJ databases">
        <authorList>
            <person name="Varghese N."/>
            <person name="Submissions S."/>
        </authorList>
    </citation>
    <scope>NUCLEOTIDE SEQUENCE [LARGE SCALE GENOMIC DNA]</scope>
    <source>
        <strain evidence="5">CGMCC 4.7047</strain>
    </source>
</reference>
<keyword evidence="4" id="KW-0808">Transferase</keyword>
<feature type="domain" description="Carbamoyltransferase" evidence="2">
    <location>
        <begin position="313"/>
        <end position="386"/>
    </location>
</feature>
<dbReference type="STRING" id="1176198.SAMN05444716_101609"/>
<gene>
    <name evidence="4" type="ORF">SAMN05444716_101609</name>
</gene>
<dbReference type="SUPFAM" id="SSF53067">
    <property type="entry name" value="Actin-like ATPase domain"/>
    <property type="match status" value="1"/>
</dbReference>
<dbReference type="GO" id="GO:0016740">
    <property type="term" value="F:transferase activity"/>
    <property type="evidence" value="ECO:0007669"/>
    <property type="project" value="UniProtKB-KW"/>
</dbReference>
<feature type="domain" description="Carbamoyltransferase C-terminal" evidence="3">
    <location>
        <begin position="445"/>
        <end position="608"/>
    </location>
</feature>
<evidence type="ECO:0000256" key="1">
    <source>
        <dbReference type="ARBA" id="ARBA00006129"/>
    </source>
</evidence>
<dbReference type="CDD" id="cd24033">
    <property type="entry name" value="ASKHA_NBD_NodU_CmcH-like_N"/>
    <property type="match status" value="1"/>
</dbReference>
<evidence type="ECO:0000259" key="3">
    <source>
        <dbReference type="Pfam" id="PF16861"/>
    </source>
</evidence>
<dbReference type="Gene3D" id="3.90.870.20">
    <property type="entry name" value="Carbamoyltransferase, C-terminal domain"/>
    <property type="match status" value="1"/>
</dbReference>
<dbReference type="AlphaFoldDB" id="A0A1I6PN17"/>
<dbReference type="RefSeq" id="WP_093842089.1">
    <property type="nucleotide sequence ID" value="NZ_FPAB01000001.1"/>
</dbReference>
<dbReference type="InterPro" id="IPR051338">
    <property type="entry name" value="NodU/CmcH_Carbamoyltrnsfr"/>
</dbReference>
<dbReference type="PANTHER" id="PTHR34847">
    <property type="entry name" value="NODULATION PROTEIN U"/>
    <property type="match status" value="1"/>
</dbReference>
<dbReference type="InterPro" id="IPR003696">
    <property type="entry name" value="Carbtransf_dom"/>
</dbReference>
<organism evidence="4 5">
    <name type="scientific">Streptomyces harbinensis</name>
    <dbReference type="NCBI Taxonomy" id="1176198"/>
    <lineage>
        <taxon>Bacteria</taxon>
        <taxon>Bacillati</taxon>
        <taxon>Actinomycetota</taxon>
        <taxon>Actinomycetes</taxon>
        <taxon>Kitasatosporales</taxon>
        <taxon>Streptomycetaceae</taxon>
        <taxon>Streptomyces</taxon>
    </lineage>
</organism>
<dbReference type="Proteomes" id="UP000198873">
    <property type="component" value="Unassembled WGS sequence"/>
</dbReference>
<feature type="domain" description="Carbamoyltransferase" evidence="2">
    <location>
        <begin position="122"/>
        <end position="224"/>
    </location>
</feature>
<dbReference type="InterPro" id="IPR031730">
    <property type="entry name" value="Carbam_trans_C"/>
</dbReference>
<accession>A0A1I6PN17</accession>
<dbReference type="Gene3D" id="3.30.420.40">
    <property type="match status" value="1"/>
</dbReference>
<sequence>MPTIGLHLGHDAGVALTQASGVHVIEAERRLGFRHVCAGNAEFPAAVAGWLAELRDRADEPVTQLAVADYYTRACRVLPPGLVELVEGDVAWTGAGGDAADRVLRRVKSEDWPLARELGEVTVTVVRHHYAHAALAYYTSGASRALVLALDGTGNYTECGMVALGEGSTLTPVLSFTNRNGPRFGLLYEALARRVHGGQFDTGKLLGLAAVGRVRHELLPVLRAMLVPDRVRRAEPDLYDPIDPADLAGTALRYADTWWELDPAAGGYLDGGLADSADDDVVHSLGSIFPDAIRTADGAVLTVGSGHEDPSCQDLAATLQAAVESDLVRLVTGLSRRFPGHDTLCYAGGCALNITANTALAESGLFRRVLVPTACDDSGVALGAALAAAPPADRPRLTGHRGWASAGYAGPALDTGPLGPRHTAELADRRTREIPDPEEFTEAVAALLAAGRCVAWLEGGMETGPRALGHRSLLISPHRPGARRHVSQTIKGREWFRPVAPLCPREEAARYFSGPLDHADAMLFAVRVRTEHSERLAEVRHLDGTARLQTVDAVLQPRLHRLCYALGAHTGLPVLINTSANAGGRPILNSLGAALELLSDTELDAVALPSDGLLVY</sequence>